<evidence type="ECO:0000313" key="2">
    <source>
        <dbReference type="Proteomes" id="UP001243195"/>
    </source>
</evidence>
<protein>
    <submittedName>
        <fullName evidence="1">Uncharacterized protein</fullName>
    </submittedName>
</protein>
<comment type="caution">
    <text evidence="1">The sequence shown here is derived from an EMBL/GenBank/DDBJ whole genome shotgun (WGS) entry which is preliminary data.</text>
</comment>
<evidence type="ECO:0000313" key="1">
    <source>
        <dbReference type="EMBL" id="MDQ9072479.1"/>
    </source>
</evidence>
<sequence>MISIFGCECNIDSEYNQRIEFLDSNQNKLILIINLIIDSVIVQFLYKETVVYQSFFEGVVDFQVFEDSQSLRLVFLENKYLTLEIKVWPEIFLKLTGMINE</sequence>
<dbReference type="AlphaFoldDB" id="A0AAW8JIY5"/>
<dbReference type="RefSeq" id="WP_308956831.1">
    <property type="nucleotide sequence ID" value="NZ_JAVICY010000023.1"/>
</dbReference>
<gene>
    <name evidence="1" type="ORF">RFH51_13540</name>
</gene>
<accession>A0AAW8JIY5</accession>
<name>A0AAW8JIY5_9GAMM</name>
<dbReference type="EMBL" id="JAVIDA010000020">
    <property type="protein sequence ID" value="MDQ9072479.1"/>
    <property type="molecule type" value="Genomic_DNA"/>
</dbReference>
<dbReference type="Proteomes" id="UP001243195">
    <property type="component" value="Unassembled WGS sequence"/>
</dbReference>
<reference evidence="1" key="1">
    <citation type="submission" date="2023-08" db="EMBL/GenBank/DDBJ databases">
        <title>Emergence of clinically-relevant ST2 carbapenem-resistant Acinetobacter baumannii strains in hospital sewages in Zhejiang, East of China.</title>
        <authorList>
            <person name="Kaichao C."/>
            <person name="Zhang R."/>
        </authorList>
    </citation>
    <scope>NUCLEOTIDE SEQUENCE</scope>
    <source>
        <strain evidence="1">M-SY-60</strain>
    </source>
</reference>
<organism evidence="1 2">
    <name type="scientific">Acinetobacter gerneri</name>
    <dbReference type="NCBI Taxonomy" id="202952"/>
    <lineage>
        <taxon>Bacteria</taxon>
        <taxon>Pseudomonadati</taxon>
        <taxon>Pseudomonadota</taxon>
        <taxon>Gammaproteobacteria</taxon>
        <taxon>Moraxellales</taxon>
        <taxon>Moraxellaceae</taxon>
        <taxon>Acinetobacter</taxon>
    </lineage>
</organism>
<proteinExistence type="predicted"/>